<name>A0A2U1IUT2_SMIAN</name>
<evidence type="ECO:0000259" key="2">
    <source>
        <dbReference type="Pfam" id="PF07779"/>
    </source>
</evidence>
<reference evidence="3 4" key="1">
    <citation type="journal article" date="2018" name="MBio">
        <title>Comparative Genomics Reveals the Core Gene Toolbox for the Fungus-Insect Symbiosis.</title>
        <authorList>
            <person name="Wang Y."/>
            <person name="Stata M."/>
            <person name="Wang W."/>
            <person name="Stajich J.E."/>
            <person name="White M.M."/>
            <person name="Moncalvo J.M."/>
        </authorList>
    </citation>
    <scope>NUCLEOTIDE SEQUENCE [LARGE SCALE GENOMIC DNA]</scope>
    <source>
        <strain evidence="3 4">AUS-126-30</strain>
    </source>
</reference>
<keyword evidence="1" id="KW-0812">Transmembrane</keyword>
<feature type="transmembrane region" description="Helical" evidence="1">
    <location>
        <begin position="386"/>
        <end position="404"/>
    </location>
</feature>
<dbReference type="Pfam" id="PF07779">
    <property type="entry name" value="Cas1_AcylT"/>
    <property type="match status" value="1"/>
</dbReference>
<feature type="transmembrane region" description="Helical" evidence="1">
    <location>
        <begin position="570"/>
        <end position="592"/>
    </location>
</feature>
<feature type="transmembrane region" description="Helical" evidence="1">
    <location>
        <begin position="475"/>
        <end position="493"/>
    </location>
</feature>
<keyword evidence="1" id="KW-0472">Membrane</keyword>
<dbReference type="Proteomes" id="UP000245591">
    <property type="component" value="Unassembled WGS sequence"/>
</dbReference>
<evidence type="ECO:0000313" key="4">
    <source>
        <dbReference type="Proteomes" id="UP000245591"/>
    </source>
</evidence>
<feature type="transmembrane region" description="Helical" evidence="1">
    <location>
        <begin position="351"/>
        <end position="366"/>
    </location>
</feature>
<feature type="transmembrane region" description="Helical" evidence="1">
    <location>
        <begin position="613"/>
        <end position="634"/>
    </location>
</feature>
<organism evidence="3 4">
    <name type="scientific">Smittium angustum</name>
    <dbReference type="NCBI Taxonomy" id="133377"/>
    <lineage>
        <taxon>Eukaryota</taxon>
        <taxon>Fungi</taxon>
        <taxon>Fungi incertae sedis</taxon>
        <taxon>Zoopagomycota</taxon>
        <taxon>Kickxellomycotina</taxon>
        <taxon>Harpellomycetes</taxon>
        <taxon>Harpellales</taxon>
        <taxon>Legeriomycetaceae</taxon>
        <taxon>Smittium</taxon>
    </lineage>
</organism>
<feature type="transmembrane region" description="Helical" evidence="1">
    <location>
        <begin position="646"/>
        <end position="666"/>
    </location>
</feature>
<accession>A0A2U1IUT2</accession>
<sequence length="865" mass="99400">MKLARFIKSRSFWIVYGLGSGLLILAILSSFARVTKNLKRSEHCHSVLDGGQWISKFNGTQAWQPYGCALKNHFSSELKECYLNTKLVFIGDNLVKNIYQRFISMLGNSMNQNPDSSTKNLDDLFKEKNYESIKAQFLKQTHVSAEYVHDVFLNGTKTNTLVETLLKNQNENQHVEKDSTIFIIQSGNSYLESKNSLSSEIKEWKTNIDKILKATIDLNESIKVYILPVLPIQENLESSTTKTLRYIAIDSMNKYLETHSKNIFFPSVFTKMTRNSKLQQINSEQFLESQFINLINNHECNPKIKRDEYPLYHYCCTKYPQPHGFIQARRSVSFRNVNIIKKFSSIPRQSILEKVLILGVILWLGFVNDRTPLFEKNEKRFERSILFFYFLLITVIAALTLEVQEKIPSNLSSKQISELRGLFVTSILITSYLDLSGSCGLQNLKQILLNFLMFLSGYQNYRLFSTINGNNKQVLFCSFFRMISFAAGLSYTIDTPFTLYKVVCFEAMNLLLAYTTMTYKRNYNTDVKTLAKKTGVVTLTCFLLSKMDFILKKLVSVINGAFKSRLDYTIFTEFFGLASFLGLLGISFAAVIDKDSINSIDTKLFYSGRFRKVMGVLLSITFTFSLISLVGFSYKNSQSGYCEKPNAFFNSLLSIVLIISTTILRNHFKSISKKYSRFLSYIGLHWIEFSVAQYHYLMSNNGNSVLIYFKAIPRKLLVFKTISSISMIINSVAVFIVFFCCVSYSAYSVIYILERIFDPSRYFGENKSHKNLHLLQFEEFDAKSSRNLPTNTDELGNDNRDASSSYNLPELEKFHNEYNLNTHKVSSVPDIYNSSGLFCTKFVPSKDGFKLILYLLSIAVINRMY</sequence>
<keyword evidence="4" id="KW-1185">Reference proteome</keyword>
<dbReference type="EMBL" id="MBFU01001252">
    <property type="protein sequence ID" value="PVZ96575.1"/>
    <property type="molecule type" value="Genomic_DNA"/>
</dbReference>
<keyword evidence="1" id="KW-1133">Transmembrane helix</keyword>
<proteinExistence type="predicted"/>
<comment type="caution">
    <text evidence="3">The sequence shown here is derived from an EMBL/GenBank/DDBJ whole genome shotgun (WGS) entry which is preliminary data.</text>
</comment>
<protein>
    <recommendedName>
        <fullName evidence="2">Cas1p 10 TM acyl transferase domain-containing protein</fullName>
    </recommendedName>
</protein>
<evidence type="ECO:0000313" key="3">
    <source>
        <dbReference type="EMBL" id="PVZ96575.1"/>
    </source>
</evidence>
<gene>
    <name evidence="3" type="ORF">BB558_007504</name>
</gene>
<feature type="transmembrane region" description="Helical" evidence="1">
    <location>
        <begin position="416"/>
        <end position="435"/>
    </location>
</feature>
<dbReference type="InterPro" id="IPR012419">
    <property type="entry name" value="Cas1_AcylTrans_dom"/>
</dbReference>
<evidence type="ECO:0000256" key="1">
    <source>
        <dbReference type="SAM" id="Phobius"/>
    </source>
</evidence>
<feature type="domain" description="Cas1p 10 TM acyl transferase" evidence="2">
    <location>
        <begin position="348"/>
        <end position="719"/>
    </location>
</feature>
<feature type="transmembrane region" description="Helical" evidence="1">
    <location>
        <begin position="12"/>
        <end position="32"/>
    </location>
</feature>
<dbReference type="AlphaFoldDB" id="A0A2U1IUT2"/>
<feature type="transmembrane region" description="Helical" evidence="1">
    <location>
        <begin position="727"/>
        <end position="753"/>
    </location>
</feature>